<accession>A0A897NAK0</accession>
<sequence length="304" mass="32642">MIAFVRTSATERHTPTVSNLVVYFHRRTTEGMRPDLDQTQLDRYSRHIILDGVGPEGQAALLDSSVLVVGAGGLGSPIVQYLAAAGVGRLGIADDDRVERSNLQRQVVHGDADVGRPKVESAAEFVAGLNPDVTVETHDLRVAPDNVMALIERYDVVVDATDNFPTRYLLNDACVLTGTPLSHGAVYRFEGQVTTFEREGDSPCYRCLFPEAPPEGAVPDCATAGVLGVVPGLIGTVQATEVIKLLIGYGETLDGRLWNVDAGGMDVETVPIRPNPDCPVCGDDPAITSLEDVEYADRCRIPSE</sequence>
<dbReference type="InterPro" id="IPR000594">
    <property type="entry name" value="ThiF_NAD_FAD-bd"/>
</dbReference>
<keyword evidence="1" id="KW-0808">Transferase</keyword>
<feature type="domain" description="THIF-type NAD/FAD binding fold" evidence="4">
    <location>
        <begin position="44"/>
        <end position="280"/>
    </location>
</feature>
<keyword evidence="6" id="KW-1185">Reference proteome</keyword>
<dbReference type="PANTHER" id="PTHR10953">
    <property type="entry name" value="UBIQUITIN-ACTIVATING ENZYME E1"/>
    <property type="match status" value="1"/>
</dbReference>
<dbReference type="GO" id="GO:0008641">
    <property type="term" value="F:ubiquitin-like modifier activating enzyme activity"/>
    <property type="evidence" value="ECO:0007669"/>
    <property type="project" value="InterPro"/>
</dbReference>
<evidence type="ECO:0000256" key="3">
    <source>
        <dbReference type="ARBA" id="ARBA00022840"/>
    </source>
</evidence>
<dbReference type="GO" id="GO:0005829">
    <property type="term" value="C:cytosol"/>
    <property type="evidence" value="ECO:0007669"/>
    <property type="project" value="TreeGrafter"/>
</dbReference>
<dbReference type="GO" id="GO:0008146">
    <property type="term" value="F:sulfotransferase activity"/>
    <property type="evidence" value="ECO:0007669"/>
    <property type="project" value="TreeGrafter"/>
</dbReference>
<dbReference type="Gene3D" id="3.40.50.720">
    <property type="entry name" value="NAD(P)-binding Rossmann-like Domain"/>
    <property type="match status" value="1"/>
</dbReference>
<keyword evidence="2" id="KW-0547">Nucleotide-binding</keyword>
<proteinExistence type="predicted"/>
<dbReference type="KEGG" id="hds:HSR122_2365"/>
<dbReference type="GO" id="GO:0005524">
    <property type="term" value="F:ATP binding"/>
    <property type="evidence" value="ECO:0007669"/>
    <property type="project" value="UniProtKB-KW"/>
</dbReference>
<dbReference type="NCBIfam" id="NF047750">
    <property type="entry name" value="SAMPActivE1UbaA"/>
    <property type="match status" value="1"/>
</dbReference>
<reference evidence="5 6" key="1">
    <citation type="submission" date="2020-11" db="EMBL/GenBank/DDBJ databases">
        <title>Carbohydrate-dependent, anaerobic sulfur respiration: A novel catabolism in halophilic archaea.</title>
        <authorList>
            <person name="Sorokin D.Y."/>
            <person name="Messina E."/>
            <person name="Smedile F."/>
            <person name="La Cono V."/>
            <person name="Hallsworth J.E."/>
            <person name="Yakimov M.M."/>
        </authorList>
    </citation>
    <scope>NUCLEOTIDE SEQUENCE [LARGE SCALE GENOMIC DNA]</scope>
    <source>
        <strain evidence="5 6">HSR12-2</strain>
    </source>
</reference>
<dbReference type="InterPro" id="IPR045886">
    <property type="entry name" value="ThiF/MoeB/HesA"/>
</dbReference>
<evidence type="ECO:0000259" key="4">
    <source>
        <dbReference type="Pfam" id="PF00899"/>
    </source>
</evidence>
<dbReference type="GO" id="GO:0004792">
    <property type="term" value="F:thiosulfate-cyanide sulfurtransferase activity"/>
    <property type="evidence" value="ECO:0007669"/>
    <property type="project" value="TreeGrafter"/>
</dbReference>
<name>A0A897NAK0_9EURY</name>
<dbReference type="Proteomes" id="UP000662973">
    <property type="component" value="Chromosome"/>
</dbReference>
<evidence type="ECO:0000313" key="6">
    <source>
        <dbReference type="Proteomes" id="UP000662973"/>
    </source>
</evidence>
<dbReference type="AlphaFoldDB" id="A0A897NAK0"/>
<dbReference type="Pfam" id="PF00899">
    <property type="entry name" value="ThiF"/>
    <property type="match status" value="1"/>
</dbReference>
<dbReference type="NCBIfam" id="NF004281">
    <property type="entry name" value="PRK05690.1"/>
    <property type="match status" value="1"/>
</dbReference>
<dbReference type="CDD" id="cd00757">
    <property type="entry name" value="ThiF_MoeB_HesA_family"/>
    <property type="match status" value="1"/>
</dbReference>
<protein>
    <submittedName>
        <fullName evidence="5">Dinucleotide-utilizing enzyme involved in molybdopterin and thiamine biosynthesis</fullName>
    </submittedName>
</protein>
<evidence type="ECO:0000313" key="5">
    <source>
        <dbReference type="EMBL" id="QSG09742.1"/>
    </source>
</evidence>
<keyword evidence="3" id="KW-0067">ATP-binding</keyword>
<gene>
    <name evidence="5" type="primary">thiF</name>
    <name evidence="5" type="ORF">HSR122_2365</name>
</gene>
<dbReference type="EMBL" id="CP064788">
    <property type="protein sequence ID" value="QSG09742.1"/>
    <property type="molecule type" value="Genomic_DNA"/>
</dbReference>
<dbReference type="SUPFAM" id="SSF69572">
    <property type="entry name" value="Activating enzymes of the ubiquitin-like proteins"/>
    <property type="match status" value="1"/>
</dbReference>
<dbReference type="InterPro" id="IPR035985">
    <property type="entry name" value="Ubiquitin-activating_enz"/>
</dbReference>
<dbReference type="GO" id="GO:0016779">
    <property type="term" value="F:nucleotidyltransferase activity"/>
    <property type="evidence" value="ECO:0007669"/>
    <property type="project" value="TreeGrafter"/>
</dbReference>
<evidence type="ECO:0000256" key="1">
    <source>
        <dbReference type="ARBA" id="ARBA00022679"/>
    </source>
</evidence>
<dbReference type="PANTHER" id="PTHR10953:SF102">
    <property type="entry name" value="ADENYLYLTRANSFERASE AND SULFURTRANSFERASE MOCS3"/>
    <property type="match status" value="1"/>
</dbReference>
<evidence type="ECO:0000256" key="2">
    <source>
        <dbReference type="ARBA" id="ARBA00022741"/>
    </source>
</evidence>
<organism evidence="5 6">
    <name type="scientific">Halapricum desulfuricans</name>
    <dbReference type="NCBI Taxonomy" id="2841257"/>
    <lineage>
        <taxon>Archaea</taxon>
        <taxon>Methanobacteriati</taxon>
        <taxon>Methanobacteriota</taxon>
        <taxon>Stenosarchaea group</taxon>
        <taxon>Halobacteria</taxon>
        <taxon>Halobacteriales</taxon>
        <taxon>Haloarculaceae</taxon>
        <taxon>Halapricum</taxon>
    </lineage>
</organism>
<dbReference type="FunFam" id="3.40.50.720:FF:000033">
    <property type="entry name" value="Adenylyltransferase and sulfurtransferase MOCS3"/>
    <property type="match status" value="1"/>
</dbReference>